<keyword evidence="2" id="KW-0472">Membrane</keyword>
<dbReference type="EMBL" id="QGNW01000352">
    <property type="protein sequence ID" value="RVW75317.1"/>
    <property type="molecule type" value="Genomic_DNA"/>
</dbReference>
<feature type="region of interest" description="Disordered" evidence="1">
    <location>
        <begin position="1"/>
        <end position="21"/>
    </location>
</feature>
<evidence type="ECO:0008006" key="5">
    <source>
        <dbReference type="Google" id="ProtNLM"/>
    </source>
</evidence>
<evidence type="ECO:0000313" key="3">
    <source>
        <dbReference type="EMBL" id="RVW75317.1"/>
    </source>
</evidence>
<reference evidence="3 4" key="1">
    <citation type="journal article" date="2018" name="PLoS Genet.">
        <title>Population sequencing reveals clonal diversity and ancestral inbreeding in the grapevine cultivar Chardonnay.</title>
        <authorList>
            <person name="Roach M.J."/>
            <person name="Johnson D.L."/>
            <person name="Bohlmann J."/>
            <person name="van Vuuren H.J."/>
            <person name="Jones S.J."/>
            <person name="Pretorius I.S."/>
            <person name="Schmidt S.A."/>
            <person name="Borneman A.R."/>
        </authorList>
    </citation>
    <scope>NUCLEOTIDE SEQUENCE [LARGE SCALE GENOMIC DNA]</scope>
    <source>
        <strain evidence="4">cv. Chardonnay</strain>
        <tissue evidence="3">Leaf</tissue>
    </source>
</reference>
<evidence type="ECO:0000256" key="2">
    <source>
        <dbReference type="SAM" id="Phobius"/>
    </source>
</evidence>
<dbReference type="AlphaFoldDB" id="A0A438GSY9"/>
<protein>
    <recommendedName>
        <fullName evidence="5">Transmembrane protein</fullName>
    </recommendedName>
</protein>
<proteinExistence type="predicted"/>
<sequence>MLGRVRPLSSSSSSSLDSLERPSPKIIKHDSLSIYGILLLFLVFYSVILFASSLSPSTGRVDLVGDLVVLLKFIHNFRIGA</sequence>
<feature type="transmembrane region" description="Helical" evidence="2">
    <location>
        <begin position="32"/>
        <end position="51"/>
    </location>
</feature>
<organism evidence="3 4">
    <name type="scientific">Vitis vinifera</name>
    <name type="common">Grape</name>
    <dbReference type="NCBI Taxonomy" id="29760"/>
    <lineage>
        <taxon>Eukaryota</taxon>
        <taxon>Viridiplantae</taxon>
        <taxon>Streptophyta</taxon>
        <taxon>Embryophyta</taxon>
        <taxon>Tracheophyta</taxon>
        <taxon>Spermatophyta</taxon>
        <taxon>Magnoliopsida</taxon>
        <taxon>eudicotyledons</taxon>
        <taxon>Gunneridae</taxon>
        <taxon>Pentapetalae</taxon>
        <taxon>rosids</taxon>
        <taxon>Vitales</taxon>
        <taxon>Vitaceae</taxon>
        <taxon>Viteae</taxon>
        <taxon>Vitis</taxon>
    </lineage>
</organism>
<name>A0A438GSY9_VITVI</name>
<comment type="caution">
    <text evidence="3">The sequence shown here is derived from an EMBL/GenBank/DDBJ whole genome shotgun (WGS) entry which is preliminary data.</text>
</comment>
<dbReference type="Proteomes" id="UP000288805">
    <property type="component" value="Unassembled WGS sequence"/>
</dbReference>
<accession>A0A438GSY9</accession>
<dbReference type="PANTHER" id="PTHR48238:SF1">
    <property type="entry name" value="(RAPE) HYPOTHETICAL PROTEIN"/>
    <property type="match status" value="1"/>
</dbReference>
<feature type="compositionally biased region" description="Low complexity" evidence="1">
    <location>
        <begin position="8"/>
        <end position="17"/>
    </location>
</feature>
<keyword evidence="2" id="KW-1133">Transmembrane helix</keyword>
<evidence type="ECO:0000256" key="1">
    <source>
        <dbReference type="SAM" id="MobiDB-lite"/>
    </source>
</evidence>
<dbReference type="PANTHER" id="PTHR48238">
    <property type="entry name" value="BNACNNG09570D PROTEIN"/>
    <property type="match status" value="1"/>
</dbReference>
<evidence type="ECO:0000313" key="4">
    <source>
        <dbReference type="Proteomes" id="UP000288805"/>
    </source>
</evidence>
<keyword evidence="2" id="KW-0812">Transmembrane</keyword>
<gene>
    <name evidence="3" type="ORF">CK203_055346</name>
</gene>